<name>A0AAU9KBV1_9CILI</name>
<comment type="caution">
    <text evidence="1">The sequence shown here is derived from an EMBL/GenBank/DDBJ whole genome shotgun (WGS) entry which is preliminary data.</text>
</comment>
<dbReference type="EMBL" id="CAJZBQ010000052">
    <property type="protein sequence ID" value="CAG9330667.1"/>
    <property type="molecule type" value="Genomic_DNA"/>
</dbReference>
<evidence type="ECO:0000313" key="2">
    <source>
        <dbReference type="Proteomes" id="UP001162131"/>
    </source>
</evidence>
<organism evidence="1 2">
    <name type="scientific">Blepharisma stoltei</name>
    <dbReference type="NCBI Taxonomy" id="1481888"/>
    <lineage>
        <taxon>Eukaryota</taxon>
        <taxon>Sar</taxon>
        <taxon>Alveolata</taxon>
        <taxon>Ciliophora</taxon>
        <taxon>Postciliodesmatophora</taxon>
        <taxon>Heterotrichea</taxon>
        <taxon>Heterotrichida</taxon>
        <taxon>Blepharismidae</taxon>
        <taxon>Blepharisma</taxon>
    </lineage>
</organism>
<sequence length="131" mass="15458">MPHPDWYCNSVVFNWNILISARINRNLFFYSIYIDSFSIIPYEFEEYKTKILVKVDERLHLIECPDGLIYESEIAGFTFWKPIADSIINTDPHQVCCSHSKGAVHMGFIDYDDILKYYKFNLNETSLTEIN</sequence>
<proteinExistence type="predicted"/>
<dbReference type="AlphaFoldDB" id="A0AAU9KBV1"/>
<reference evidence="1" key="1">
    <citation type="submission" date="2021-09" db="EMBL/GenBank/DDBJ databases">
        <authorList>
            <consortium name="AG Swart"/>
            <person name="Singh M."/>
            <person name="Singh A."/>
            <person name="Seah K."/>
            <person name="Emmerich C."/>
        </authorList>
    </citation>
    <scope>NUCLEOTIDE SEQUENCE</scope>
    <source>
        <strain evidence="1">ATCC30299</strain>
    </source>
</reference>
<evidence type="ECO:0000313" key="1">
    <source>
        <dbReference type="EMBL" id="CAG9330667.1"/>
    </source>
</evidence>
<gene>
    <name evidence="1" type="ORF">BSTOLATCC_MIC52085</name>
</gene>
<keyword evidence="2" id="KW-1185">Reference proteome</keyword>
<accession>A0AAU9KBV1</accession>
<protein>
    <submittedName>
        <fullName evidence="1">Uncharacterized protein</fullName>
    </submittedName>
</protein>
<dbReference type="Proteomes" id="UP001162131">
    <property type="component" value="Unassembled WGS sequence"/>
</dbReference>